<accession>A0A6J4RWR2</accession>
<reference evidence="2" key="1">
    <citation type="submission" date="2020-02" db="EMBL/GenBank/DDBJ databases">
        <authorList>
            <person name="Meier V. D."/>
        </authorList>
    </citation>
    <scope>NUCLEOTIDE SEQUENCE</scope>
    <source>
        <strain evidence="2">AVDCRST_MAG85</strain>
    </source>
</reference>
<feature type="compositionally biased region" description="Basic and acidic residues" evidence="1">
    <location>
        <begin position="211"/>
        <end position="225"/>
    </location>
</feature>
<feature type="non-terminal residue" evidence="2">
    <location>
        <position position="1"/>
    </location>
</feature>
<keyword evidence="2" id="KW-0540">Nuclease</keyword>
<feature type="compositionally biased region" description="Basic residues" evidence="1">
    <location>
        <begin position="146"/>
        <end position="161"/>
    </location>
</feature>
<evidence type="ECO:0000313" key="2">
    <source>
        <dbReference type="EMBL" id="CAA9483232.1"/>
    </source>
</evidence>
<feature type="compositionally biased region" description="Basic and acidic residues" evidence="1">
    <location>
        <begin position="95"/>
        <end position="106"/>
    </location>
</feature>
<dbReference type="EC" id="4.2.99.18" evidence="2"/>
<keyword evidence="2" id="KW-0456">Lyase</keyword>
<feature type="non-terminal residue" evidence="2">
    <location>
        <position position="225"/>
    </location>
</feature>
<dbReference type="AlphaFoldDB" id="A0A6J4RWR2"/>
<feature type="compositionally biased region" description="Basic and acidic residues" evidence="1">
    <location>
        <begin position="162"/>
        <end position="185"/>
    </location>
</feature>
<sequence length="225" mass="25222">EPPGAHPRPAARDLWPAGEPAPPRAGRRARPHRPLAVDQRPQPRRLVPRPAPPLARRRRGLRPLRQQRELGGRPRGAGRRGRGRDPPRRAVPPEVRAHQGDPRGDRGSALARPPRADDRARRAGRARRAARRGPQDRGVRAAVQLRRARHPRRHARLAGRRPARDPPADEELRRAARRDAADHPARRGARAAREPPPPRPPDLSRAAPVLHEMRAEAHVPEPPRM</sequence>
<feature type="region of interest" description="Disordered" evidence="1">
    <location>
        <begin position="1"/>
        <end position="225"/>
    </location>
</feature>
<keyword evidence="2" id="KW-0255">Endonuclease</keyword>
<dbReference type="GO" id="GO:0140078">
    <property type="term" value="F:class I DNA-(apurinic or apyrimidinic site) endonuclease activity"/>
    <property type="evidence" value="ECO:0007669"/>
    <property type="project" value="UniProtKB-EC"/>
</dbReference>
<organism evidence="2">
    <name type="scientific">uncultured Solirubrobacteraceae bacterium</name>
    <dbReference type="NCBI Taxonomy" id="1162706"/>
    <lineage>
        <taxon>Bacteria</taxon>
        <taxon>Bacillati</taxon>
        <taxon>Actinomycetota</taxon>
        <taxon>Thermoleophilia</taxon>
        <taxon>Solirubrobacterales</taxon>
        <taxon>Solirubrobacteraceae</taxon>
        <taxon>environmental samples</taxon>
    </lineage>
</organism>
<gene>
    <name evidence="2" type="ORF">AVDCRST_MAG85-804</name>
</gene>
<feature type="compositionally biased region" description="Basic residues" evidence="1">
    <location>
        <begin position="122"/>
        <end position="131"/>
    </location>
</feature>
<evidence type="ECO:0000256" key="1">
    <source>
        <dbReference type="SAM" id="MobiDB-lite"/>
    </source>
</evidence>
<name>A0A6J4RWR2_9ACTN</name>
<proteinExistence type="predicted"/>
<keyword evidence="2" id="KW-0378">Hydrolase</keyword>
<dbReference type="EMBL" id="CADCVT010000087">
    <property type="protein sequence ID" value="CAA9483232.1"/>
    <property type="molecule type" value="Genomic_DNA"/>
</dbReference>
<protein>
    <submittedName>
        <fullName evidence="2">Endonuclease III</fullName>
        <ecNumber evidence="2">4.2.99.18</ecNumber>
    </submittedName>
</protein>